<sequence length="14" mass="1659">MMWDHGILSQLISQ</sequence>
<name>A0A2P2NKV7_RHIMU</name>
<evidence type="ECO:0000313" key="1">
    <source>
        <dbReference type="EMBL" id="MBX43141.1"/>
    </source>
</evidence>
<dbReference type="EMBL" id="GGEC01062657">
    <property type="protein sequence ID" value="MBX43141.1"/>
    <property type="molecule type" value="Transcribed_RNA"/>
</dbReference>
<organism evidence="1">
    <name type="scientific">Rhizophora mucronata</name>
    <name type="common">Asiatic mangrove</name>
    <dbReference type="NCBI Taxonomy" id="61149"/>
    <lineage>
        <taxon>Eukaryota</taxon>
        <taxon>Viridiplantae</taxon>
        <taxon>Streptophyta</taxon>
        <taxon>Embryophyta</taxon>
        <taxon>Tracheophyta</taxon>
        <taxon>Spermatophyta</taxon>
        <taxon>Magnoliopsida</taxon>
        <taxon>eudicotyledons</taxon>
        <taxon>Gunneridae</taxon>
        <taxon>Pentapetalae</taxon>
        <taxon>rosids</taxon>
        <taxon>fabids</taxon>
        <taxon>Malpighiales</taxon>
        <taxon>Rhizophoraceae</taxon>
        <taxon>Rhizophora</taxon>
    </lineage>
</organism>
<protein>
    <submittedName>
        <fullName evidence="1">Uncharacterized protein</fullName>
    </submittedName>
</protein>
<accession>A0A2P2NKV7</accession>
<proteinExistence type="predicted"/>
<reference evidence="1" key="1">
    <citation type="submission" date="2018-02" db="EMBL/GenBank/DDBJ databases">
        <title>Rhizophora mucronata_Transcriptome.</title>
        <authorList>
            <person name="Meera S.P."/>
            <person name="Sreeshan A."/>
            <person name="Augustine A."/>
        </authorList>
    </citation>
    <scope>NUCLEOTIDE SEQUENCE</scope>
    <source>
        <tissue evidence="1">Leaf</tissue>
    </source>
</reference>